<name>A0A8J5MF80_9STRA</name>
<organism evidence="1 2">
    <name type="scientific">Phytophthora aleatoria</name>
    <dbReference type="NCBI Taxonomy" id="2496075"/>
    <lineage>
        <taxon>Eukaryota</taxon>
        <taxon>Sar</taxon>
        <taxon>Stramenopiles</taxon>
        <taxon>Oomycota</taxon>
        <taxon>Peronosporomycetes</taxon>
        <taxon>Peronosporales</taxon>
        <taxon>Peronosporaceae</taxon>
        <taxon>Phytophthora</taxon>
    </lineage>
</organism>
<proteinExistence type="predicted"/>
<dbReference type="AlphaFoldDB" id="A0A8J5MF80"/>
<comment type="caution">
    <text evidence="1">The sequence shown here is derived from an EMBL/GenBank/DDBJ whole genome shotgun (WGS) entry which is preliminary data.</text>
</comment>
<protein>
    <submittedName>
        <fullName evidence="1">Uncharacterized protein</fullName>
    </submittedName>
</protein>
<dbReference type="Proteomes" id="UP000709295">
    <property type="component" value="Unassembled WGS sequence"/>
</dbReference>
<evidence type="ECO:0000313" key="1">
    <source>
        <dbReference type="EMBL" id="KAG6959310.1"/>
    </source>
</evidence>
<accession>A0A8J5MF80</accession>
<gene>
    <name evidence="1" type="ORF">JG688_00010128</name>
</gene>
<reference evidence="1" key="1">
    <citation type="submission" date="2021-01" db="EMBL/GenBank/DDBJ databases">
        <title>Phytophthora aleatoria, a newly-described species from Pinus radiata is distinct from Phytophthora cactorum isolates based on comparative genomics.</title>
        <authorList>
            <person name="Mcdougal R."/>
            <person name="Panda P."/>
            <person name="Williams N."/>
            <person name="Studholme D.J."/>
        </authorList>
    </citation>
    <scope>NUCLEOTIDE SEQUENCE</scope>
    <source>
        <strain evidence="1">NZFS 4037</strain>
    </source>
</reference>
<dbReference type="EMBL" id="JAENGY010000619">
    <property type="protein sequence ID" value="KAG6959310.1"/>
    <property type="molecule type" value="Genomic_DNA"/>
</dbReference>
<sequence>MPWAKNIIRNQPMPIEILGKWVAKTYVKYSLTRRYKVKDSMLMKVVNKIKQCGYKKFTLDHVKYKLHCMRGKYMQVQKLGVRSTELERFPDFFDGFHAKYEEVSKQSCRWNSEARAILVDWLDRHYAEYINSSSKLMLLYCDEDLMPALIYSGYQYTEKMVQEKIKYLRQHHDSFVKTGELHICLDQFDGIGEIFERCTHDKKNDFGEEDANIYEEKAPVPSNDSETETEDEFGSCEIDDDSPNIQDNALEALAAAGLYGI</sequence>
<keyword evidence="2" id="KW-1185">Reference proteome</keyword>
<evidence type="ECO:0000313" key="2">
    <source>
        <dbReference type="Proteomes" id="UP000709295"/>
    </source>
</evidence>